<accession>A0A917MVG6</accession>
<dbReference type="EMBL" id="BMIB01000002">
    <property type="protein sequence ID" value="GGH66206.1"/>
    <property type="molecule type" value="Genomic_DNA"/>
</dbReference>
<keyword evidence="3" id="KW-1185">Reference proteome</keyword>
<evidence type="ECO:0000313" key="3">
    <source>
        <dbReference type="Proteomes" id="UP000627292"/>
    </source>
</evidence>
<evidence type="ECO:0000256" key="1">
    <source>
        <dbReference type="SAM" id="Phobius"/>
    </source>
</evidence>
<reference evidence="2" key="1">
    <citation type="journal article" date="2014" name="Int. J. Syst. Evol. Microbiol.">
        <title>Complete genome sequence of Corynebacterium casei LMG S-19264T (=DSM 44701T), isolated from a smear-ripened cheese.</title>
        <authorList>
            <consortium name="US DOE Joint Genome Institute (JGI-PGF)"/>
            <person name="Walter F."/>
            <person name="Albersmeier A."/>
            <person name="Kalinowski J."/>
            <person name="Ruckert C."/>
        </authorList>
    </citation>
    <scope>NUCLEOTIDE SEQUENCE</scope>
    <source>
        <strain evidence="2">CGMCC 1.15290</strain>
    </source>
</reference>
<organism evidence="2 3">
    <name type="scientific">Filimonas zeae</name>
    <dbReference type="NCBI Taxonomy" id="1737353"/>
    <lineage>
        <taxon>Bacteria</taxon>
        <taxon>Pseudomonadati</taxon>
        <taxon>Bacteroidota</taxon>
        <taxon>Chitinophagia</taxon>
        <taxon>Chitinophagales</taxon>
        <taxon>Chitinophagaceae</taxon>
        <taxon>Filimonas</taxon>
    </lineage>
</organism>
<keyword evidence="1" id="KW-0812">Transmembrane</keyword>
<keyword evidence="1" id="KW-1133">Transmembrane helix</keyword>
<evidence type="ECO:0000313" key="2">
    <source>
        <dbReference type="EMBL" id="GGH66206.1"/>
    </source>
</evidence>
<name>A0A917MVG6_9BACT</name>
<feature type="transmembrane region" description="Helical" evidence="1">
    <location>
        <begin position="26"/>
        <end position="47"/>
    </location>
</feature>
<dbReference type="RefSeq" id="WP_188951904.1">
    <property type="nucleotide sequence ID" value="NZ_BMIB01000002.1"/>
</dbReference>
<sequence>MNSSVSYPNLKVTSGLLPRKKSLKDLYRFCVITLTLSLFAFICNNLTAQTITSVLHSSETDLDMVKWYWRTYSLLVQVLSGTAAIASITWIVYLRWMLPERLRVKNYIHLPKYY</sequence>
<comment type="caution">
    <text evidence="2">The sequence shown here is derived from an EMBL/GenBank/DDBJ whole genome shotgun (WGS) entry which is preliminary data.</text>
</comment>
<feature type="transmembrane region" description="Helical" evidence="1">
    <location>
        <begin position="67"/>
        <end position="93"/>
    </location>
</feature>
<reference evidence="2" key="2">
    <citation type="submission" date="2020-09" db="EMBL/GenBank/DDBJ databases">
        <authorList>
            <person name="Sun Q."/>
            <person name="Zhou Y."/>
        </authorList>
    </citation>
    <scope>NUCLEOTIDE SEQUENCE</scope>
    <source>
        <strain evidence="2">CGMCC 1.15290</strain>
    </source>
</reference>
<dbReference type="Proteomes" id="UP000627292">
    <property type="component" value="Unassembled WGS sequence"/>
</dbReference>
<protein>
    <submittedName>
        <fullName evidence="2">Uncharacterized protein</fullName>
    </submittedName>
</protein>
<keyword evidence="1" id="KW-0472">Membrane</keyword>
<proteinExistence type="predicted"/>
<gene>
    <name evidence="2" type="ORF">GCM10011379_20140</name>
</gene>
<dbReference type="AlphaFoldDB" id="A0A917MVG6"/>